<dbReference type="GO" id="GO:0016002">
    <property type="term" value="F:sulfite reductase activity"/>
    <property type="evidence" value="ECO:0007669"/>
    <property type="project" value="TreeGrafter"/>
</dbReference>
<dbReference type="SUPFAM" id="SSF56014">
    <property type="entry name" value="Nitrite and sulphite reductase 4Fe-4S domain-like"/>
    <property type="match status" value="1"/>
</dbReference>
<evidence type="ECO:0000259" key="5">
    <source>
        <dbReference type="Pfam" id="PF01077"/>
    </source>
</evidence>
<proteinExistence type="predicted"/>
<dbReference type="GO" id="GO:0000103">
    <property type="term" value="P:sulfate assimilation"/>
    <property type="evidence" value="ECO:0007669"/>
    <property type="project" value="TreeGrafter"/>
</dbReference>
<dbReference type="Proteomes" id="UP000321901">
    <property type="component" value="Unassembled WGS sequence"/>
</dbReference>
<dbReference type="GO" id="GO:0020037">
    <property type="term" value="F:heme binding"/>
    <property type="evidence" value="ECO:0007669"/>
    <property type="project" value="InterPro"/>
</dbReference>
<reference evidence="6 7" key="1">
    <citation type="submission" date="2019-07" db="EMBL/GenBank/DDBJ databases">
        <title>Whole genome shotgun sequence of Sporosarcina luteola NBRC 105378.</title>
        <authorList>
            <person name="Hosoyama A."/>
            <person name="Uohara A."/>
            <person name="Ohji S."/>
            <person name="Ichikawa N."/>
        </authorList>
    </citation>
    <scope>NUCLEOTIDE SEQUENCE [LARGE SCALE GENOMIC DNA]</scope>
    <source>
        <strain evidence="6 7">NBRC 105378</strain>
    </source>
</reference>
<dbReference type="EMBL" id="BJYL01000037">
    <property type="protein sequence ID" value="GEN84444.1"/>
    <property type="molecule type" value="Genomic_DNA"/>
</dbReference>
<dbReference type="InterPro" id="IPR045854">
    <property type="entry name" value="NO2/SO3_Rdtase_4Fe4S_sf"/>
</dbReference>
<dbReference type="PANTHER" id="PTHR11493">
    <property type="entry name" value="SULFITE REDUCTASE [NADPH] SUBUNIT BETA-RELATED"/>
    <property type="match status" value="1"/>
</dbReference>
<dbReference type="GO" id="GO:0050311">
    <property type="term" value="F:sulfite reductase (ferredoxin) activity"/>
    <property type="evidence" value="ECO:0007669"/>
    <property type="project" value="TreeGrafter"/>
</dbReference>
<protein>
    <recommendedName>
        <fullName evidence="5">Nitrite/sulphite reductase 4Fe-4S domain-containing protein</fullName>
    </recommendedName>
</protein>
<keyword evidence="4" id="KW-0411">Iron-sulfur</keyword>
<evidence type="ECO:0000256" key="4">
    <source>
        <dbReference type="ARBA" id="ARBA00023014"/>
    </source>
</evidence>
<dbReference type="GO" id="GO:0051539">
    <property type="term" value="F:4 iron, 4 sulfur cluster binding"/>
    <property type="evidence" value="ECO:0007669"/>
    <property type="project" value="UniProtKB-KW"/>
</dbReference>
<sequence>MCKVIVQKEKKVKLAVNGGISFGAKLNANQLRVLADYLGDQELELTTFQQLYIEVFESDLEFIQKKFKEVELFCYPVGNYVKSLRHCNFCKGAEEEGMPVAIELNKRIAGRPVPFTLRPAYTGCPIGCGEPLVNDIGVMKSRKGYDLYIGGNAKGAYAKTGTLILEQVQPDELYEAVEQVIDLYAENGKKREPFYKFVNRFGVENIMQYVMNDSAQIE</sequence>
<dbReference type="InterPro" id="IPR006066">
    <property type="entry name" value="NO2/SO3_Rdtase_FeS/sirohaem_BS"/>
</dbReference>
<dbReference type="Gene3D" id="3.30.413.10">
    <property type="entry name" value="Sulfite Reductase Hemoprotein, domain 1"/>
    <property type="match status" value="1"/>
</dbReference>
<dbReference type="PROSITE" id="PS00365">
    <property type="entry name" value="NIR_SIR"/>
    <property type="match status" value="1"/>
</dbReference>
<dbReference type="InterPro" id="IPR045169">
    <property type="entry name" value="NO2/SO3_Rdtase_4Fe4S_prot"/>
</dbReference>
<dbReference type="PANTHER" id="PTHR11493:SF54">
    <property type="entry name" value="ANAEROBIC SULFITE REDUCTASE SUBUNIT C"/>
    <property type="match status" value="1"/>
</dbReference>
<dbReference type="AlphaFoldDB" id="A0A511ZAH6"/>
<keyword evidence="3" id="KW-0408">Iron</keyword>
<dbReference type="GO" id="GO:0009337">
    <property type="term" value="C:sulfite reductase complex (NADPH)"/>
    <property type="evidence" value="ECO:0007669"/>
    <property type="project" value="TreeGrafter"/>
</dbReference>
<name>A0A511ZAH6_9BACL</name>
<dbReference type="Pfam" id="PF01077">
    <property type="entry name" value="NIR_SIR"/>
    <property type="match status" value="1"/>
</dbReference>
<comment type="caution">
    <text evidence="6">The sequence shown here is derived from an EMBL/GenBank/DDBJ whole genome shotgun (WGS) entry which is preliminary data.</text>
</comment>
<accession>A0A511ZAH6</accession>
<organism evidence="6 7">
    <name type="scientific">Sporosarcina luteola</name>
    <dbReference type="NCBI Taxonomy" id="582850"/>
    <lineage>
        <taxon>Bacteria</taxon>
        <taxon>Bacillati</taxon>
        <taxon>Bacillota</taxon>
        <taxon>Bacilli</taxon>
        <taxon>Bacillales</taxon>
        <taxon>Caryophanaceae</taxon>
        <taxon>Sporosarcina</taxon>
    </lineage>
</organism>
<keyword evidence="7" id="KW-1185">Reference proteome</keyword>
<keyword evidence="1" id="KW-0004">4Fe-4S</keyword>
<evidence type="ECO:0000313" key="7">
    <source>
        <dbReference type="Proteomes" id="UP000321901"/>
    </source>
</evidence>
<gene>
    <name evidence="6" type="ORF">SLU01_27560</name>
</gene>
<dbReference type="GO" id="GO:0046872">
    <property type="term" value="F:metal ion binding"/>
    <property type="evidence" value="ECO:0007669"/>
    <property type="project" value="UniProtKB-KW"/>
</dbReference>
<evidence type="ECO:0000256" key="1">
    <source>
        <dbReference type="ARBA" id="ARBA00022485"/>
    </source>
</evidence>
<evidence type="ECO:0000256" key="2">
    <source>
        <dbReference type="ARBA" id="ARBA00022723"/>
    </source>
</evidence>
<feature type="domain" description="Nitrite/sulphite reductase 4Fe-4S" evidence="5">
    <location>
        <begin position="89"/>
        <end position="214"/>
    </location>
</feature>
<evidence type="ECO:0000313" key="6">
    <source>
        <dbReference type="EMBL" id="GEN84444.1"/>
    </source>
</evidence>
<dbReference type="InterPro" id="IPR006067">
    <property type="entry name" value="NO2/SO3_Rdtase_4Fe4S_dom"/>
</dbReference>
<evidence type="ECO:0000256" key="3">
    <source>
        <dbReference type="ARBA" id="ARBA00023004"/>
    </source>
</evidence>
<keyword evidence="2" id="KW-0479">Metal-binding</keyword>